<name>A0A6L2NI94_TANCI</name>
<feature type="region of interest" description="Disordered" evidence="1">
    <location>
        <begin position="161"/>
        <end position="183"/>
    </location>
</feature>
<feature type="compositionally biased region" description="Low complexity" evidence="1">
    <location>
        <begin position="164"/>
        <end position="174"/>
    </location>
</feature>
<sequence>MVICWIMGSVGESIARSIMFVGTASEIWQQLEKRIFLSDGSRKYKLNKDTYKINQSGSFVGESYTKMKCVWEELDNINVLPVLAVVTLEILVFLVALNKQKEEQRLFQFLNGLEENFGHQRSQILMIDPLPSVIVTCSLLQQEESQRLLFKSSTNIDSSALLCPQQTKQTKPGQTQGGQGRNQGFHKTAAHVESGNISFTPQQFEQLLKSIQQMSQFNAKEEIDHQQFVAGIACLSSHLDLINVLEDWIYDTGASDHMIPIEDNVFDPYQLKIKPHIRLPNRDNSVISHVGKVHLNNGILLKDVLVDLISKKVTRLGRLKEGLYHLLNVPADKVDSIFLSLVHTSLQRFSLSIVGNKSIKGSYGLWHHRLGHVSDVKMNQIHEILVSKSSHDNCLSCPMAKYTKLPYFISESRSTNLFELIHIDIWGPYKVLTHGKFRYFLTIVDDCSR</sequence>
<dbReference type="PANTHER" id="PTHR34222">
    <property type="entry name" value="GAG_PRE-INTEGRS DOMAIN-CONTAINING PROTEIN"/>
    <property type="match status" value="1"/>
</dbReference>
<accession>A0A6L2NI94</accession>
<dbReference type="PANTHER" id="PTHR34222:SF97">
    <property type="entry name" value="CATALYTIC REGION, PUTATIVE-RELATED"/>
    <property type="match status" value="1"/>
</dbReference>
<reference evidence="2" key="1">
    <citation type="journal article" date="2019" name="Sci. Rep.">
        <title>Draft genome of Tanacetum cinerariifolium, the natural source of mosquito coil.</title>
        <authorList>
            <person name="Yamashiro T."/>
            <person name="Shiraishi A."/>
            <person name="Satake H."/>
            <person name="Nakayama K."/>
        </authorList>
    </citation>
    <scope>NUCLEOTIDE SEQUENCE</scope>
</reference>
<feature type="non-terminal residue" evidence="2">
    <location>
        <position position="449"/>
    </location>
</feature>
<proteinExistence type="predicted"/>
<organism evidence="2">
    <name type="scientific">Tanacetum cinerariifolium</name>
    <name type="common">Dalmatian daisy</name>
    <name type="synonym">Chrysanthemum cinerariifolium</name>
    <dbReference type="NCBI Taxonomy" id="118510"/>
    <lineage>
        <taxon>Eukaryota</taxon>
        <taxon>Viridiplantae</taxon>
        <taxon>Streptophyta</taxon>
        <taxon>Embryophyta</taxon>
        <taxon>Tracheophyta</taxon>
        <taxon>Spermatophyta</taxon>
        <taxon>Magnoliopsida</taxon>
        <taxon>eudicotyledons</taxon>
        <taxon>Gunneridae</taxon>
        <taxon>Pentapetalae</taxon>
        <taxon>asterids</taxon>
        <taxon>campanulids</taxon>
        <taxon>Asterales</taxon>
        <taxon>Asteraceae</taxon>
        <taxon>Asteroideae</taxon>
        <taxon>Anthemideae</taxon>
        <taxon>Anthemidinae</taxon>
        <taxon>Tanacetum</taxon>
    </lineage>
</organism>
<dbReference type="InterPro" id="IPR036397">
    <property type="entry name" value="RNaseH_sf"/>
</dbReference>
<dbReference type="GO" id="GO:0003676">
    <property type="term" value="F:nucleic acid binding"/>
    <property type="evidence" value="ECO:0007669"/>
    <property type="project" value="InterPro"/>
</dbReference>
<evidence type="ECO:0000313" key="2">
    <source>
        <dbReference type="EMBL" id="GEU85307.1"/>
    </source>
</evidence>
<dbReference type="AlphaFoldDB" id="A0A6L2NI94"/>
<dbReference type="Gene3D" id="3.30.420.10">
    <property type="entry name" value="Ribonuclease H-like superfamily/Ribonuclease H"/>
    <property type="match status" value="1"/>
</dbReference>
<dbReference type="EMBL" id="BKCJ010009081">
    <property type="protein sequence ID" value="GEU85307.1"/>
    <property type="molecule type" value="Genomic_DNA"/>
</dbReference>
<evidence type="ECO:0008006" key="3">
    <source>
        <dbReference type="Google" id="ProtNLM"/>
    </source>
</evidence>
<comment type="caution">
    <text evidence="2">The sequence shown here is derived from an EMBL/GenBank/DDBJ whole genome shotgun (WGS) entry which is preliminary data.</text>
</comment>
<protein>
    <recommendedName>
        <fullName evidence="3">GAG-pre-integrase domain-containing protein</fullName>
    </recommendedName>
</protein>
<evidence type="ECO:0000256" key="1">
    <source>
        <dbReference type="SAM" id="MobiDB-lite"/>
    </source>
</evidence>
<gene>
    <name evidence="2" type="ORF">Tci_057285</name>
</gene>